<feature type="non-terminal residue" evidence="6">
    <location>
        <position position="120"/>
    </location>
</feature>
<dbReference type="InterPro" id="IPR011330">
    <property type="entry name" value="Glyco_hydro/deAcase_b/a-brl"/>
</dbReference>
<proteinExistence type="predicted"/>
<protein>
    <recommendedName>
        <fullName evidence="7">ChbG/HpnK family deacetylase</fullName>
    </recommendedName>
</protein>
<comment type="cofactor">
    <cofactor evidence="1">
        <name>Mg(2+)</name>
        <dbReference type="ChEBI" id="CHEBI:18420"/>
    </cofactor>
</comment>
<name>A0A0F8ZQK5_9ZZZZ</name>
<evidence type="ECO:0008006" key="7">
    <source>
        <dbReference type="Google" id="ProtNLM"/>
    </source>
</evidence>
<dbReference type="PANTHER" id="PTHR31609">
    <property type="entry name" value="YDJC DEACETYLASE FAMILY MEMBER"/>
    <property type="match status" value="1"/>
</dbReference>
<keyword evidence="5" id="KW-0119">Carbohydrate metabolism</keyword>
<dbReference type="GO" id="GO:0016787">
    <property type="term" value="F:hydrolase activity"/>
    <property type="evidence" value="ECO:0007669"/>
    <property type="project" value="UniProtKB-KW"/>
</dbReference>
<dbReference type="InterPro" id="IPR006879">
    <property type="entry name" value="YdjC-like"/>
</dbReference>
<comment type="caution">
    <text evidence="6">The sequence shown here is derived from an EMBL/GenBank/DDBJ whole genome shotgun (WGS) entry which is preliminary data.</text>
</comment>
<evidence type="ECO:0000256" key="5">
    <source>
        <dbReference type="ARBA" id="ARBA00023277"/>
    </source>
</evidence>
<dbReference type="GO" id="GO:0005975">
    <property type="term" value="P:carbohydrate metabolic process"/>
    <property type="evidence" value="ECO:0007669"/>
    <property type="project" value="InterPro"/>
</dbReference>
<dbReference type="Pfam" id="PF04794">
    <property type="entry name" value="YdjC"/>
    <property type="match status" value="1"/>
</dbReference>
<gene>
    <name evidence="6" type="ORF">LCGC14_3006960</name>
</gene>
<dbReference type="EMBL" id="LAZR01062123">
    <property type="protein sequence ID" value="KKK62176.1"/>
    <property type="molecule type" value="Genomic_DNA"/>
</dbReference>
<evidence type="ECO:0000256" key="2">
    <source>
        <dbReference type="ARBA" id="ARBA00022723"/>
    </source>
</evidence>
<dbReference type="SUPFAM" id="SSF88713">
    <property type="entry name" value="Glycoside hydrolase/deacetylase"/>
    <property type="match status" value="1"/>
</dbReference>
<evidence type="ECO:0000256" key="3">
    <source>
        <dbReference type="ARBA" id="ARBA00022801"/>
    </source>
</evidence>
<reference evidence="6" key="1">
    <citation type="journal article" date="2015" name="Nature">
        <title>Complex archaea that bridge the gap between prokaryotes and eukaryotes.</title>
        <authorList>
            <person name="Spang A."/>
            <person name="Saw J.H."/>
            <person name="Jorgensen S.L."/>
            <person name="Zaremba-Niedzwiedzka K."/>
            <person name="Martijn J."/>
            <person name="Lind A.E."/>
            <person name="van Eijk R."/>
            <person name="Schleper C."/>
            <person name="Guy L."/>
            <person name="Ettema T.J."/>
        </authorList>
    </citation>
    <scope>NUCLEOTIDE SEQUENCE</scope>
</reference>
<sequence>MSGQPGGGVRLIVNADDLGWSEGVNQGIFRAHREGIVTSATLAANMPGAQAAVDQLADAAPALGVGIHLNVCQGPAMSDAAGEVLAGPGGHMDLKGAQVIRKCILRPRRTLAAIEQEFDA</sequence>
<keyword evidence="2" id="KW-0479">Metal-binding</keyword>
<accession>A0A0F8ZQK5</accession>
<evidence type="ECO:0000313" key="6">
    <source>
        <dbReference type="EMBL" id="KKK62176.1"/>
    </source>
</evidence>
<dbReference type="AlphaFoldDB" id="A0A0F8ZQK5"/>
<keyword evidence="3" id="KW-0378">Hydrolase</keyword>
<evidence type="ECO:0000256" key="1">
    <source>
        <dbReference type="ARBA" id="ARBA00001946"/>
    </source>
</evidence>
<dbReference type="PANTHER" id="PTHR31609:SF1">
    <property type="entry name" value="CARBOHYDRATE DEACETYLASE"/>
    <property type="match status" value="1"/>
</dbReference>
<organism evidence="6">
    <name type="scientific">marine sediment metagenome</name>
    <dbReference type="NCBI Taxonomy" id="412755"/>
    <lineage>
        <taxon>unclassified sequences</taxon>
        <taxon>metagenomes</taxon>
        <taxon>ecological metagenomes</taxon>
    </lineage>
</organism>
<dbReference type="GO" id="GO:0046872">
    <property type="term" value="F:metal ion binding"/>
    <property type="evidence" value="ECO:0007669"/>
    <property type="project" value="UniProtKB-KW"/>
</dbReference>
<dbReference type="Gene3D" id="3.20.20.370">
    <property type="entry name" value="Glycoside hydrolase/deacetylase"/>
    <property type="match status" value="1"/>
</dbReference>
<evidence type="ECO:0000256" key="4">
    <source>
        <dbReference type="ARBA" id="ARBA00022842"/>
    </source>
</evidence>
<keyword evidence="4" id="KW-0460">Magnesium</keyword>
<dbReference type="GO" id="GO:0019213">
    <property type="term" value="F:deacetylase activity"/>
    <property type="evidence" value="ECO:0007669"/>
    <property type="project" value="TreeGrafter"/>
</dbReference>